<dbReference type="Pfam" id="PF01648">
    <property type="entry name" value="ACPS"/>
    <property type="match status" value="1"/>
</dbReference>
<comment type="caution">
    <text evidence="4">The sequence shown here is derived from an EMBL/GenBank/DDBJ whole genome shotgun (WGS) entry which is preliminary data.</text>
</comment>
<dbReference type="RefSeq" id="WP_254744023.1">
    <property type="nucleotide sequence ID" value="NZ_JANCLU010000015.1"/>
</dbReference>
<evidence type="ECO:0000313" key="4">
    <source>
        <dbReference type="EMBL" id="MCP8939905.1"/>
    </source>
</evidence>
<evidence type="ECO:0000256" key="1">
    <source>
        <dbReference type="ARBA" id="ARBA00010990"/>
    </source>
</evidence>
<dbReference type="PANTHER" id="PTHR12215:SF10">
    <property type="entry name" value="L-AMINOADIPATE-SEMIALDEHYDE DEHYDROGENASE-PHOSPHOPANTETHEINYL TRANSFERASE"/>
    <property type="match status" value="1"/>
</dbReference>
<reference evidence="4 5" key="1">
    <citation type="submission" date="2022-07" db="EMBL/GenBank/DDBJ databases">
        <authorList>
            <person name="Li W.-J."/>
            <person name="Deng Q.-Q."/>
        </authorList>
    </citation>
    <scope>NUCLEOTIDE SEQUENCE [LARGE SCALE GENOMIC DNA]</scope>
    <source>
        <strain evidence="4 5">SYSU M60028</strain>
    </source>
</reference>
<dbReference type="SUPFAM" id="SSF56214">
    <property type="entry name" value="4'-phosphopantetheinyl transferase"/>
    <property type="match status" value="2"/>
</dbReference>
<organism evidence="4 5">
    <name type="scientific">Alsobacter ponti</name>
    <dbReference type="NCBI Taxonomy" id="2962936"/>
    <lineage>
        <taxon>Bacteria</taxon>
        <taxon>Pseudomonadati</taxon>
        <taxon>Pseudomonadota</taxon>
        <taxon>Alphaproteobacteria</taxon>
        <taxon>Hyphomicrobiales</taxon>
        <taxon>Alsobacteraceae</taxon>
        <taxon>Alsobacter</taxon>
    </lineage>
</organism>
<protein>
    <submittedName>
        <fullName evidence="4">4'-phosphopantetheinyl transferase superfamily protein</fullName>
    </submittedName>
</protein>
<dbReference type="Proteomes" id="UP001205890">
    <property type="component" value="Unassembled WGS sequence"/>
</dbReference>
<evidence type="ECO:0000256" key="2">
    <source>
        <dbReference type="ARBA" id="ARBA00022679"/>
    </source>
</evidence>
<sequence>MTPAPARLPDAPPGPGELFAVAARRADLGATEDVLSREERRRAAAISHPGSRARFVDGRILLRRVLGRVLNRPAADLALDVPPSGKPRLAGGDDVDLRFSISVGETRVLAAVGTGVEVGADIEETAPPDFEAVALTILGDAEIREFRALPLAERTAAFLRAWTRKEALLKAAGVGFAVDPRRLAVGLSGTRGFVASDALGGRYAWADLDGLPASVAAAGEGLETRLFAL</sequence>
<evidence type="ECO:0000313" key="5">
    <source>
        <dbReference type="Proteomes" id="UP001205890"/>
    </source>
</evidence>
<evidence type="ECO:0000259" key="3">
    <source>
        <dbReference type="Pfam" id="PF01648"/>
    </source>
</evidence>
<name>A0ABT1LGQ8_9HYPH</name>
<dbReference type="PANTHER" id="PTHR12215">
    <property type="entry name" value="PHOSPHOPANTETHEINE TRANSFERASE"/>
    <property type="match status" value="1"/>
</dbReference>
<feature type="domain" description="4'-phosphopantetheinyl transferase" evidence="3">
    <location>
        <begin position="118"/>
        <end position="188"/>
    </location>
</feature>
<gene>
    <name evidence="4" type="ORF">NK718_15365</name>
</gene>
<comment type="similarity">
    <text evidence="1">Belongs to the P-Pant transferase superfamily. Gsp/Sfp/HetI/AcpT family.</text>
</comment>
<dbReference type="InterPro" id="IPR037143">
    <property type="entry name" value="4-PPantetheinyl_Trfase_dom_sf"/>
</dbReference>
<dbReference type="InterPro" id="IPR008278">
    <property type="entry name" value="4-PPantetheinyl_Trfase_dom"/>
</dbReference>
<dbReference type="EMBL" id="JANCLU010000015">
    <property type="protein sequence ID" value="MCP8939905.1"/>
    <property type="molecule type" value="Genomic_DNA"/>
</dbReference>
<keyword evidence="2 4" id="KW-0808">Transferase</keyword>
<dbReference type="GO" id="GO:0016740">
    <property type="term" value="F:transferase activity"/>
    <property type="evidence" value="ECO:0007669"/>
    <property type="project" value="UniProtKB-KW"/>
</dbReference>
<accession>A0ABT1LGQ8</accession>
<dbReference type="Gene3D" id="3.90.470.20">
    <property type="entry name" value="4'-phosphopantetheinyl transferase domain"/>
    <property type="match status" value="2"/>
</dbReference>
<keyword evidence="5" id="KW-1185">Reference proteome</keyword>
<dbReference type="InterPro" id="IPR050559">
    <property type="entry name" value="P-Pant_transferase_sf"/>
</dbReference>
<proteinExistence type="inferred from homology"/>